<accession>A0A507BLC4</accession>
<keyword evidence="7" id="KW-1185">Reference proteome</keyword>
<evidence type="ECO:0000256" key="2">
    <source>
        <dbReference type="ARBA" id="ARBA00022603"/>
    </source>
</evidence>
<feature type="compositionally biased region" description="Basic and acidic residues" evidence="4">
    <location>
        <begin position="243"/>
        <end position="269"/>
    </location>
</feature>
<dbReference type="CDD" id="cd02440">
    <property type="entry name" value="AdoMet_MTases"/>
    <property type="match status" value="1"/>
</dbReference>
<dbReference type="OrthoDB" id="66144at2759"/>
<dbReference type="GO" id="GO:0008757">
    <property type="term" value="F:S-adenosylmethionine-dependent methyltransferase activity"/>
    <property type="evidence" value="ECO:0007669"/>
    <property type="project" value="InterPro"/>
</dbReference>
<dbReference type="STRING" id="1093900.A0A507BLC4"/>
<dbReference type="RefSeq" id="XP_030999191.1">
    <property type="nucleotide sequence ID" value="XM_031137389.1"/>
</dbReference>
<reference evidence="6 7" key="1">
    <citation type="submission" date="2019-06" db="EMBL/GenBank/DDBJ databases">
        <title>Draft genome sequence of the filamentous fungus Phialemoniopsis curvata isolated from diesel fuel.</title>
        <authorList>
            <person name="Varaljay V.A."/>
            <person name="Lyon W.J."/>
            <person name="Crouch A.L."/>
            <person name="Drake C.E."/>
            <person name="Hollomon J.M."/>
            <person name="Nadeau L.J."/>
            <person name="Nunn H.S."/>
            <person name="Stevenson B.S."/>
            <person name="Bojanowski C.L."/>
            <person name="Crookes-Goodson W.J."/>
        </authorList>
    </citation>
    <scope>NUCLEOTIDE SEQUENCE [LARGE SCALE GENOMIC DNA]</scope>
    <source>
        <strain evidence="6 7">D216</strain>
    </source>
</reference>
<dbReference type="EMBL" id="SKBQ01000013">
    <property type="protein sequence ID" value="TPX17480.1"/>
    <property type="molecule type" value="Genomic_DNA"/>
</dbReference>
<feature type="compositionally biased region" description="Low complexity" evidence="4">
    <location>
        <begin position="1"/>
        <end position="19"/>
    </location>
</feature>
<evidence type="ECO:0000256" key="4">
    <source>
        <dbReference type="SAM" id="MobiDB-lite"/>
    </source>
</evidence>
<evidence type="ECO:0000313" key="7">
    <source>
        <dbReference type="Proteomes" id="UP000319257"/>
    </source>
</evidence>
<evidence type="ECO:0000256" key="3">
    <source>
        <dbReference type="ARBA" id="ARBA00022679"/>
    </source>
</evidence>
<gene>
    <name evidence="6" type="ORF">E0L32_003123</name>
</gene>
<dbReference type="Pfam" id="PF08241">
    <property type="entry name" value="Methyltransf_11"/>
    <property type="match status" value="1"/>
</dbReference>
<keyword evidence="2" id="KW-0489">Methyltransferase</keyword>
<evidence type="ECO:0000259" key="5">
    <source>
        <dbReference type="Pfam" id="PF08241"/>
    </source>
</evidence>
<feature type="compositionally biased region" description="Low complexity" evidence="4">
    <location>
        <begin position="211"/>
        <end position="224"/>
    </location>
</feature>
<dbReference type="AlphaFoldDB" id="A0A507BLC4"/>
<feature type="domain" description="Methyltransferase type 11" evidence="5">
    <location>
        <begin position="64"/>
        <end position="161"/>
    </location>
</feature>
<dbReference type="Proteomes" id="UP000319257">
    <property type="component" value="Unassembled WGS sequence"/>
</dbReference>
<dbReference type="PANTHER" id="PTHR44942:SF4">
    <property type="entry name" value="METHYLTRANSFERASE TYPE 11 DOMAIN-CONTAINING PROTEIN"/>
    <property type="match status" value="1"/>
</dbReference>
<dbReference type="GO" id="GO:0032259">
    <property type="term" value="P:methylation"/>
    <property type="evidence" value="ECO:0007669"/>
    <property type="project" value="UniProtKB-KW"/>
</dbReference>
<evidence type="ECO:0000256" key="1">
    <source>
        <dbReference type="ARBA" id="ARBA00008361"/>
    </source>
</evidence>
<comment type="caution">
    <text evidence="6">The sequence shown here is derived from an EMBL/GenBank/DDBJ whole genome shotgun (WGS) entry which is preliminary data.</text>
</comment>
<dbReference type="PANTHER" id="PTHR44942">
    <property type="entry name" value="METHYLTRANSF_11 DOMAIN-CONTAINING PROTEIN"/>
    <property type="match status" value="1"/>
</dbReference>
<sequence length="295" mass="30579">MSSPPSAPAAGDPLPDAASRGFRDAASYDAHRPAYPPALVAELLARMRLSEDRSHDGARRARVLELGAGTGKFTAALAAALAARRHEGFEVLAVEPHGPMREQLVARGLPGVRVVEGRAEGMPFVGDEWADGCVVAQAFHWFATEETLRELHRVLKPEAVLGMIWNIEDSRLVAGLDGLGAAAQRPRPRAARRRAPALPARALAGRLRVADGGHQQPPAGAQGDAAGGGGGGGEPAALQPAPGREEGRVERVAGARGAVEPHAHAEPARRAAGQGAGGGAGAVRRDPGWRGRAEE</sequence>
<proteinExistence type="inferred from homology"/>
<organism evidence="6 7">
    <name type="scientific">Thyridium curvatum</name>
    <dbReference type="NCBI Taxonomy" id="1093900"/>
    <lineage>
        <taxon>Eukaryota</taxon>
        <taxon>Fungi</taxon>
        <taxon>Dikarya</taxon>
        <taxon>Ascomycota</taxon>
        <taxon>Pezizomycotina</taxon>
        <taxon>Sordariomycetes</taxon>
        <taxon>Sordariomycetidae</taxon>
        <taxon>Thyridiales</taxon>
        <taxon>Thyridiaceae</taxon>
        <taxon>Thyridium</taxon>
    </lineage>
</organism>
<feature type="region of interest" description="Disordered" evidence="4">
    <location>
        <begin position="1"/>
        <end position="20"/>
    </location>
</feature>
<dbReference type="InterPro" id="IPR029063">
    <property type="entry name" value="SAM-dependent_MTases_sf"/>
</dbReference>
<dbReference type="SUPFAM" id="SSF53335">
    <property type="entry name" value="S-adenosyl-L-methionine-dependent methyltransferases"/>
    <property type="match status" value="1"/>
</dbReference>
<name>A0A507BLC4_9PEZI</name>
<dbReference type="InParanoid" id="A0A507BLC4"/>
<comment type="similarity">
    <text evidence="1">Belongs to the methyltransferase superfamily.</text>
</comment>
<feature type="compositionally biased region" description="Basic and acidic residues" evidence="4">
    <location>
        <begin position="283"/>
        <end position="295"/>
    </location>
</feature>
<dbReference type="InterPro" id="IPR051052">
    <property type="entry name" value="Diverse_substrate_MTase"/>
</dbReference>
<dbReference type="Gene3D" id="3.40.50.150">
    <property type="entry name" value="Vaccinia Virus protein VP39"/>
    <property type="match status" value="1"/>
</dbReference>
<evidence type="ECO:0000313" key="6">
    <source>
        <dbReference type="EMBL" id="TPX17480.1"/>
    </source>
</evidence>
<protein>
    <recommendedName>
        <fullName evidence="5">Methyltransferase type 11 domain-containing protein</fullName>
    </recommendedName>
</protein>
<keyword evidence="3" id="KW-0808">Transferase</keyword>
<feature type="compositionally biased region" description="Gly residues" evidence="4">
    <location>
        <begin position="225"/>
        <end position="234"/>
    </location>
</feature>
<dbReference type="GeneID" id="41970570"/>
<dbReference type="InterPro" id="IPR013216">
    <property type="entry name" value="Methyltransf_11"/>
</dbReference>
<feature type="region of interest" description="Disordered" evidence="4">
    <location>
        <begin position="211"/>
        <end position="295"/>
    </location>
</feature>